<dbReference type="InterPro" id="IPR011047">
    <property type="entry name" value="Quinoprotein_ADH-like_sf"/>
</dbReference>
<evidence type="ECO:0000313" key="9">
    <source>
        <dbReference type="Proteomes" id="UP000319576"/>
    </source>
</evidence>
<keyword evidence="4 5" id="KW-0067">ATP-binding</keyword>
<dbReference type="InterPro" id="IPR011009">
    <property type="entry name" value="Kinase-like_dom_sf"/>
</dbReference>
<dbReference type="PROSITE" id="PS50011">
    <property type="entry name" value="PROTEIN_KINASE_DOM"/>
    <property type="match status" value="1"/>
</dbReference>
<dbReference type="CDD" id="cd14014">
    <property type="entry name" value="STKc_PknB_like"/>
    <property type="match status" value="1"/>
</dbReference>
<dbReference type="Pfam" id="PF00069">
    <property type="entry name" value="Pkinase"/>
    <property type="match status" value="1"/>
</dbReference>
<evidence type="ECO:0000256" key="3">
    <source>
        <dbReference type="ARBA" id="ARBA00022777"/>
    </source>
</evidence>
<evidence type="ECO:0000259" key="7">
    <source>
        <dbReference type="PROSITE" id="PS50011"/>
    </source>
</evidence>
<sequence length="1652" mass="178343">MTHDAPSPGRDTLPAALLVLVEQLCDRFEDARRADKPVDLAALLLEAPEAARPALLRELLHLDLAYRPGGDRAAARAEYLARFPDYPAVVEDVFRGHREETAAFAPEGEATRWYVAAPADATRDAGADGSTKADHPAAADLPRVPGYAVEEAIGRGAMGVVYRARQLGLNRVVAIKTTRGPASDDPKLLIRFLAEAEAAAAVDHPHVARVYDFGQTGGRPFIALEYCPAGTLADRLAPPPETEGGGRTEWRLNPGVAAGLVAKIARGVAAAHDLGIVHRDLKPGNVLFDAAGEPKVADFGLAKVGGGSDLTHTHAVMGTPAYMAPEQAAGRTKFAGPAADVWSLGVVLYECLTGSRPFTGADTAEVLQAVASHTPPPPRAVNPAVPRDLDLLVRKCLEKDARDRYPTAAELADDLERFARGEPVSARPVGAAERAWKWARRNPGRAALVGLVSALGVAIMVGGVVASAVFRQQRDDVADKEKEVRTERDRVVAAEAEGREKLYQAVVAEARGTRMSRKIGQRWGALDAVTRARDVLATLDLPDAERARRRLDLRNEAIAALALPDVRTLPQWVTIPPGGQGEQYSWSPTPDGRFAAVCVKGRLSIRRIADDPERAVEVDHLDLEASIAFWSEDGRYLMVAAWKPKDRGENEKTVGVWIWDGVKLSSVIPPRPTNSIEIQYGFAPDGTAYIEANAGVVRTYELPSGRPLAQTNVAAQNYALTVALIPFHRTRPFAYLMGDRQVSIFDWKRGEVVGTTAAGIPTASSLVVHPDGDLLYVSTTGTVVAWSLAHNRERFRMPHDDNGMRLRLNPAGDVLMGNGWALRTHYWDPYTGHELFRHNGSGTSMILPDDRILGISAAEIGASRIQMKQFNPGREFRTLHYRDGSPTKSVGNPLSAHPGGRLLAVGPSTGTSLFDLVTGSERISGLSGAGASYFNAKGELFVPTTGRYAVWPTSTGETTATRFVIGPPSALPADISTNNIVMHSRDGTVVVGSNLEGGVVWHRATGRVVPLRPHADSRSSAVTPDGKLAATGSHSGTGIRIWNTDTGELLKEVLDDTVWTTPQFSPDGQWLTDWRGRRWRVGDWVEGPSLRSQPGMASRGSHAFDPTGNLIAVDAGDGVIVLLDSTGEKELARLTDPDQHAVDSMEFAPDGARLVTLPTKGRVLHVWDLRLIRERLKELALDWDQSPYPPAPPVDRLTPLTVEVEYGELGTLADRQQAESILNKRPRSTADPLPPAERAVRNAPKVPANRLVRGRAHARQRNSAEAVADFAEYLKLTGAKAKEYDLAAWHLVTEPGLSVEAYRQAREWAGKAVAAQPLNVPFLTCLGAAQFRDGDLKAAAATLRLAAAGGVFVERETAYAGYFLAMTQMRMARPGDAAARAEARKSFDTAETTYRKLTDRLPDMSDLRVEAAVLVGGNALRFELEIHDWSQKLKANPADGAARAGRALAYLRLGKDAEAEADYDAVIAAGGASDNPYHNRGHAREHQLKYAGAVEDYEAALQRTPQARATDRAHLLNEIARVRLLGGDAVRDPRVAVRAAAEAKELGRGIEVYKVTLGIAHARAGDAAAAVDALNGVEDDKVAPPAAVPFKYLFLALAYHQLGRSESAVASYDRAVTGWRTVPGSVLPEWRDYYDRTRAEVEKALGPALKAK</sequence>
<dbReference type="InterPro" id="IPR000719">
    <property type="entry name" value="Prot_kinase_dom"/>
</dbReference>
<evidence type="ECO:0000256" key="1">
    <source>
        <dbReference type="ARBA" id="ARBA00022679"/>
    </source>
</evidence>
<dbReference type="PROSITE" id="PS00107">
    <property type="entry name" value="PROTEIN_KINASE_ATP"/>
    <property type="match status" value="1"/>
</dbReference>
<dbReference type="EMBL" id="CP036273">
    <property type="protein sequence ID" value="QDU23736.1"/>
    <property type="molecule type" value="Genomic_DNA"/>
</dbReference>
<evidence type="ECO:0000313" key="8">
    <source>
        <dbReference type="EMBL" id="QDU23736.1"/>
    </source>
</evidence>
<dbReference type="Gene3D" id="2.130.10.10">
    <property type="entry name" value="YVTN repeat-like/Quinoprotein amine dehydrogenase"/>
    <property type="match status" value="3"/>
</dbReference>
<dbReference type="SMART" id="SM00220">
    <property type="entry name" value="S_TKc"/>
    <property type="match status" value="1"/>
</dbReference>
<protein>
    <submittedName>
        <fullName evidence="8">Serine/threonine-protein kinase PknB</fullName>
        <ecNumber evidence="8">2.7.11.1</ecNumber>
    </submittedName>
</protein>
<keyword evidence="3 8" id="KW-0418">Kinase</keyword>
<evidence type="ECO:0000256" key="5">
    <source>
        <dbReference type="PROSITE-ProRule" id="PRU10141"/>
    </source>
</evidence>
<dbReference type="Gene3D" id="1.25.40.10">
    <property type="entry name" value="Tetratricopeptide repeat domain"/>
    <property type="match status" value="2"/>
</dbReference>
<feature type="domain" description="Protein kinase" evidence="7">
    <location>
        <begin position="147"/>
        <end position="419"/>
    </location>
</feature>
<dbReference type="SMART" id="SM00320">
    <property type="entry name" value="WD40"/>
    <property type="match status" value="3"/>
</dbReference>
<dbReference type="SUPFAM" id="SSF56112">
    <property type="entry name" value="Protein kinase-like (PK-like)"/>
    <property type="match status" value="1"/>
</dbReference>
<feature type="region of interest" description="Disordered" evidence="6">
    <location>
        <begin position="1013"/>
        <end position="1035"/>
    </location>
</feature>
<reference evidence="8 9" key="1">
    <citation type="submission" date="2019-02" db="EMBL/GenBank/DDBJ databases">
        <title>Deep-cultivation of Planctomycetes and their phenomic and genomic characterization uncovers novel biology.</title>
        <authorList>
            <person name="Wiegand S."/>
            <person name="Jogler M."/>
            <person name="Boedeker C."/>
            <person name="Pinto D."/>
            <person name="Vollmers J."/>
            <person name="Rivas-Marin E."/>
            <person name="Kohn T."/>
            <person name="Peeters S.H."/>
            <person name="Heuer A."/>
            <person name="Rast P."/>
            <person name="Oberbeckmann S."/>
            <person name="Bunk B."/>
            <person name="Jeske O."/>
            <person name="Meyerdierks A."/>
            <person name="Storesund J.E."/>
            <person name="Kallscheuer N."/>
            <person name="Luecker S."/>
            <person name="Lage O.M."/>
            <person name="Pohl T."/>
            <person name="Merkel B.J."/>
            <person name="Hornburger P."/>
            <person name="Mueller R.-W."/>
            <person name="Bruemmer F."/>
            <person name="Labrenz M."/>
            <person name="Spormann A.M."/>
            <person name="Op den Camp H."/>
            <person name="Overmann J."/>
            <person name="Amann R."/>
            <person name="Jetten M.S.M."/>
            <person name="Mascher T."/>
            <person name="Medema M.H."/>
            <person name="Devos D.P."/>
            <person name="Kaster A.-K."/>
            <person name="Ovreas L."/>
            <person name="Rohde M."/>
            <person name="Galperin M.Y."/>
            <person name="Jogler C."/>
        </authorList>
    </citation>
    <scope>NUCLEOTIDE SEQUENCE [LARGE SCALE GENOMIC DNA]</scope>
    <source>
        <strain evidence="8 9">ETA_A1</strain>
    </source>
</reference>
<dbReference type="SUPFAM" id="SSF50965">
    <property type="entry name" value="Galactose oxidase, central domain"/>
    <property type="match status" value="1"/>
</dbReference>
<evidence type="ECO:0000256" key="2">
    <source>
        <dbReference type="ARBA" id="ARBA00022741"/>
    </source>
</evidence>
<evidence type="ECO:0000256" key="6">
    <source>
        <dbReference type="SAM" id="MobiDB-lite"/>
    </source>
</evidence>
<evidence type="ECO:0000256" key="4">
    <source>
        <dbReference type="ARBA" id="ARBA00022840"/>
    </source>
</evidence>
<dbReference type="RefSeq" id="WP_202920476.1">
    <property type="nucleotide sequence ID" value="NZ_CP036273.1"/>
</dbReference>
<proteinExistence type="predicted"/>
<dbReference type="InterPro" id="IPR011043">
    <property type="entry name" value="Gal_Oxase/kelch_b-propeller"/>
</dbReference>
<dbReference type="PROSITE" id="PS00108">
    <property type="entry name" value="PROTEIN_KINASE_ST"/>
    <property type="match status" value="1"/>
</dbReference>
<dbReference type="InterPro" id="IPR011990">
    <property type="entry name" value="TPR-like_helical_dom_sf"/>
</dbReference>
<dbReference type="Gene3D" id="3.30.200.20">
    <property type="entry name" value="Phosphorylase Kinase, domain 1"/>
    <property type="match status" value="1"/>
</dbReference>
<keyword evidence="9" id="KW-1185">Reference proteome</keyword>
<dbReference type="InterPro" id="IPR001680">
    <property type="entry name" value="WD40_rpt"/>
</dbReference>
<dbReference type="PANTHER" id="PTHR43289">
    <property type="entry name" value="MITOGEN-ACTIVATED PROTEIN KINASE KINASE KINASE 20-RELATED"/>
    <property type="match status" value="1"/>
</dbReference>
<feature type="binding site" evidence="5">
    <location>
        <position position="176"/>
    </location>
    <ligand>
        <name>ATP</name>
        <dbReference type="ChEBI" id="CHEBI:30616"/>
    </ligand>
</feature>
<dbReference type="Proteomes" id="UP000319576">
    <property type="component" value="Chromosome"/>
</dbReference>
<dbReference type="GO" id="GO:0004674">
    <property type="term" value="F:protein serine/threonine kinase activity"/>
    <property type="evidence" value="ECO:0007669"/>
    <property type="project" value="UniProtKB-EC"/>
</dbReference>
<dbReference type="SUPFAM" id="SSF48452">
    <property type="entry name" value="TPR-like"/>
    <property type="match status" value="2"/>
</dbReference>
<dbReference type="KEGG" id="uli:ETAA1_57430"/>
<accession>A0A517Y1V2</accession>
<dbReference type="SUPFAM" id="SSF82171">
    <property type="entry name" value="DPP6 N-terminal domain-like"/>
    <property type="match status" value="1"/>
</dbReference>
<dbReference type="InterPro" id="IPR017441">
    <property type="entry name" value="Protein_kinase_ATP_BS"/>
</dbReference>
<dbReference type="EC" id="2.7.11.1" evidence="8"/>
<dbReference type="GO" id="GO:0005524">
    <property type="term" value="F:ATP binding"/>
    <property type="evidence" value="ECO:0007669"/>
    <property type="project" value="UniProtKB-UniRule"/>
</dbReference>
<name>A0A517Y1V2_9BACT</name>
<dbReference type="InterPro" id="IPR015943">
    <property type="entry name" value="WD40/YVTN_repeat-like_dom_sf"/>
</dbReference>
<dbReference type="InterPro" id="IPR008271">
    <property type="entry name" value="Ser/Thr_kinase_AS"/>
</dbReference>
<dbReference type="InterPro" id="IPR019734">
    <property type="entry name" value="TPR_rpt"/>
</dbReference>
<organism evidence="8 9">
    <name type="scientific">Urbifossiella limnaea</name>
    <dbReference type="NCBI Taxonomy" id="2528023"/>
    <lineage>
        <taxon>Bacteria</taxon>
        <taxon>Pseudomonadati</taxon>
        <taxon>Planctomycetota</taxon>
        <taxon>Planctomycetia</taxon>
        <taxon>Gemmatales</taxon>
        <taxon>Gemmataceae</taxon>
        <taxon>Urbifossiella</taxon>
    </lineage>
</organism>
<gene>
    <name evidence="8" type="primary">pknB_59</name>
    <name evidence="8" type="ORF">ETAA1_57430</name>
</gene>
<dbReference type="SUPFAM" id="SSF50998">
    <property type="entry name" value="Quinoprotein alcohol dehydrogenase-like"/>
    <property type="match status" value="1"/>
</dbReference>
<dbReference type="Pfam" id="PF13181">
    <property type="entry name" value="TPR_8"/>
    <property type="match status" value="1"/>
</dbReference>
<dbReference type="PANTHER" id="PTHR43289:SF6">
    <property type="entry name" value="SERINE_THREONINE-PROTEIN KINASE NEKL-3"/>
    <property type="match status" value="1"/>
</dbReference>
<keyword evidence="1 8" id="KW-0808">Transferase</keyword>
<dbReference type="Gene3D" id="1.10.510.10">
    <property type="entry name" value="Transferase(Phosphotransferase) domain 1"/>
    <property type="match status" value="1"/>
</dbReference>
<dbReference type="SMART" id="SM00028">
    <property type="entry name" value="TPR"/>
    <property type="match status" value="3"/>
</dbReference>
<keyword evidence="2 5" id="KW-0547">Nucleotide-binding</keyword>